<reference evidence="1" key="1">
    <citation type="journal article" date="2014" name="Nat. Commun.">
        <title>The tobacco genome sequence and its comparison with those of tomato and potato.</title>
        <authorList>
            <person name="Sierro N."/>
            <person name="Battey J.N."/>
            <person name="Ouadi S."/>
            <person name="Bakaher N."/>
            <person name="Bovet L."/>
            <person name="Willig A."/>
            <person name="Goepfert S."/>
            <person name="Peitsch M.C."/>
            <person name="Ivanov N.V."/>
        </authorList>
    </citation>
    <scope>NUCLEOTIDE SEQUENCE [LARGE SCALE GENOMIC DNA]</scope>
</reference>
<name>A0AC58TGF7_TOBAC</name>
<keyword evidence="1" id="KW-1185">Reference proteome</keyword>
<reference evidence="2" key="2">
    <citation type="submission" date="2025-08" db="UniProtKB">
        <authorList>
            <consortium name="RefSeq"/>
        </authorList>
    </citation>
    <scope>IDENTIFICATION</scope>
    <source>
        <tissue evidence="2">Leaf</tissue>
    </source>
</reference>
<proteinExistence type="predicted"/>
<evidence type="ECO:0000313" key="2">
    <source>
        <dbReference type="RefSeq" id="XP_075096296.1"/>
    </source>
</evidence>
<evidence type="ECO:0000313" key="1">
    <source>
        <dbReference type="Proteomes" id="UP000790787"/>
    </source>
</evidence>
<dbReference type="Proteomes" id="UP000790787">
    <property type="component" value="Chromosome 20"/>
</dbReference>
<dbReference type="RefSeq" id="XP_075096296.1">
    <property type="nucleotide sequence ID" value="XM_075240195.1"/>
</dbReference>
<accession>A0AC58TGF7</accession>
<gene>
    <name evidence="2" type="primary">LOC142174408</name>
</gene>
<sequence>MHYWGVRFARAICDNGASINLMPLAIYKKTGSCMPRPKGMRLQIADCSIKRLVGIVDDMLVKVGKFLLPVDFVILDCVVDKEIPIILGRPFLATGRALMDSERNEIMFRVNDEEVTLQASKGIKVTHGYESISVIDVVNEVEEAIEMNME</sequence>
<protein>
    <submittedName>
        <fullName evidence="2">Uncharacterized protein LOC142174408</fullName>
    </submittedName>
</protein>
<organism evidence="1 2">
    <name type="scientific">Nicotiana tabacum</name>
    <name type="common">Common tobacco</name>
    <dbReference type="NCBI Taxonomy" id="4097"/>
    <lineage>
        <taxon>Eukaryota</taxon>
        <taxon>Viridiplantae</taxon>
        <taxon>Streptophyta</taxon>
        <taxon>Embryophyta</taxon>
        <taxon>Tracheophyta</taxon>
        <taxon>Spermatophyta</taxon>
        <taxon>Magnoliopsida</taxon>
        <taxon>eudicotyledons</taxon>
        <taxon>Gunneridae</taxon>
        <taxon>Pentapetalae</taxon>
        <taxon>asterids</taxon>
        <taxon>lamiids</taxon>
        <taxon>Solanales</taxon>
        <taxon>Solanaceae</taxon>
        <taxon>Nicotianoideae</taxon>
        <taxon>Nicotianeae</taxon>
        <taxon>Nicotiana</taxon>
    </lineage>
</organism>